<dbReference type="EMBL" id="BARS01049888">
    <property type="protein sequence ID" value="GAG37827.1"/>
    <property type="molecule type" value="Genomic_DNA"/>
</dbReference>
<gene>
    <name evidence="1" type="ORF">S01H1_74556</name>
</gene>
<accession>X0XR65</accession>
<feature type="non-terminal residue" evidence="1">
    <location>
        <position position="53"/>
    </location>
</feature>
<proteinExistence type="predicted"/>
<sequence>MTVPYSVADWIEDSCRFSKGKWYGQKFHLEPWQRTILNDLLHTLNDDGLRQYR</sequence>
<protein>
    <submittedName>
        <fullName evidence="1">Uncharacterized protein</fullName>
    </submittedName>
</protein>
<name>X0XR65_9ZZZZ</name>
<dbReference type="AlphaFoldDB" id="X0XR65"/>
<evidence type="ECO:0000313" key="1">
    <source>
        <dbReference type="EMBL" id="GAG37827.1"/>
    </source>
</evidence>
<reference evidence="1" key="1">
    <citation type="journal article" date="2014" name="Front. Microbiol.">
        <title>High frequency of phylogenetically diverse reductive dehalogenase-homologous genes in deep subseafloor sedimentary metagenomes.</title>
        <authorList>
            <person name="Kawai M."/>
            <person name="Futagami T."/>
            <person name="Toyoda A."/>
            <person name="Takaki Y."/>
            <person name="Nishi S."/>
            <person name="Hori S."/>
            <person name="Arai W."/>
            <person name="Tsubouchi T."/>
            <person name="Morono Y."/>
            <person name="Uchiyama I."/>
            <person name="Ito T."/>
            <person name="Fujiyama A."/>
            <person name="Inagaki F."/>
            <person name="Takami H."/>
        </authorList>
    </citation>
    <scope>NUCLEOTIDE SEQUENCE</scope>
    <source>
        <strain evidence="1">Expedition CK06-06</strain>
    </source>
</reference>
<comment type="caution">
    <text evidence="1">The sequence shown here is derived from an EMBL/GenBank/DDBJ whole genome shotgun (WGS) entry which is preliminary data.</text>
</comment>
<organism evidence="1">
    <name type="scientific">marine sediment metagenome</name>
    <dbReference type="NCBI Taxonomy" id="412755"/>
    <lineage>
        <taxon>unclassified sequences</taxon>
        <taxon>metagenomes</taxon>
        <taxon>ecological metagenomes</taxon>
    </lineage>
</organism>